<dbReference type="EMBL" id="JAIHOM010000108">
    <property type="protein sequence ID" value="MCW6038085.1"/>
    <property type="molecule type" value="Genomic_DNA"/>
</dbReference>
<keyword evidence="11 17" id="KW-0472">Membrane</keyword>
<keyword evidence="8 17" id="KW-0133">Cell shape</keyword>
<feature type="transmembrane region" description="Helical" evidence="17">
    <location>
        <begin position="256"/>
        <end position="274"/>
    </location>
</feature>
<evidence type="ECO:0000256" key="3">
    <source>
        <dbReference type="ARBA" id="ARBA00012374"/>
    </source>
</evidence>
<evidence type="ECO:0000256" key="9">
    <source>
        <dbReference type="ARBA" id="ARBA00022984"/>
    </source>
</evidence>
<dbReference type="PANTHER" id="PTHR30622">
    <property type="entry name" value="UNDECAPRENYL-DIPHOSPHATASE"/>
    <property type="match status" value="1"/>
</dbReference>
<feature type="transmembrane region" description="Helical" evidence="17">
    <location>
        <begin position="153"/>
        <end position="174"/>
    </location>
</feature>
<comment type="similarity">
    <text evidence="2 17">Belongs to the UppP family.</text>
</comment>
<sequence>MNKLQRKGLVVLSEMALGLSLAIAFSTLTNHIALAQTPSPATGMAGINWFQALVLGMVQGLTEFIPISSTAHLKAIPVFLGWGDPGVTFTAVVQLGSIGAVLWYFRQDLIELTWGAITQLRILASKKELPPPTPIPQTAEGHYPPSPALSLKIAIGIAVGTLPIVIVGLGFKLFIPDLDNSPLRSMNTIAIASIVMASLLGLAEKLGQRRRDFDHLTTQDGILMGIAQALAIIPGVSRSGSTITAALFIGLERATAARFSFLLGIPAITLAGLVELKTEVLDANVGAEQWIPLGLGVFSSAVFSYLAIAWLMNYLQKQSTWLFVWYRLAFGIVILIASAFGLFANV</sequence>
<protein>
    <recommendedName>
        <fullName evidence="4 17">Undecaprenyl-diphosphatase</fullName>
        <ecNumber evidence="3 17">3.6.1.27</ecNumber>
    </recommendedName>
    <alternativeName>
        <fullName evidence="15 17">Bacitracin resistance protein</fullName>
    </alternativeName>
    <alternativeName>
        <fullName evidence="14 17">Undecaprenyl pyrophosphate phosphatase</fullName>
    </alternativeName>
</protein>
<dbReference type="EC" id="3.6.1.27" evidence="3 17"/>
<evidence type="ECO:0000256" key="1">
    <source>
        <dbReference type="ARBA" id="ARBA00004651"/>
    </source>
</evidence>
<keyword evidence="6 17" id="KW-0812">Transmembrane</keyword>
<keyword evidence="10 17" id="KW-1133">Transmembrane helix</keyword>
<evidence type="ECO:0000256" key="11">
    <source>
        <dbReference type="ARBA" id="ARBA00023136"/>
    </source>
</evidence>
<keyword evidence="9 17" id="KW-0573">Peptidoglycan synthesis</keyword>
<dbReference type="HAMAP" id="MF_01006">
    <property type="entry name" value="Undec_diphosphatase"/>
    <property type="match status" value="1"/>
</dbReference>
<evidence type="ECO:0000313" key="18">
    <source>
        <dbReference type="EMBL" id="MCW6038085.1"/>
    </source>
</evidence>
<evidence type="ECO:0000256" key="7">
    <source>
        <dbReference type="ARBA" id="ARBA00022801"/>
    </source>
</evidence>
<evidence type="ECO:0000256" key="14">
    <source>
        <dbReference type="ARBA" id="ARBA00032707"/>
    </source>
</evidence>
<evidence type="ECO:0000256" key="17">
    <source>
        <dbReference type="HAMAP-Rule" id="MF_01006"/>
    </source>
</evidence>
<evidence type="ECO:0000256" key="8">
    <source>
        <dbReference type="ARBA" id="ARBA00022960"/>
    </source>
</evidence>
<evidence type="ECO:0000256" key="12">
    <source>
        <dbReference type="ARBA" id="ARBA00023251"/>
    </source>
</evidence>
<evidence type="ECO:0000256" key="16">
    <source>
        <dbReference type="ARBA" id="ARBA00047594"/>
    </source>
</evidence>
<evidence type="ECO:0000256" key="5">
    <source>
        <dbReference type="ARBA" id="ARBA00022475"/>
    </source>
</evidence>
<keyword evidence="5 17" id="KW-1003">Cell membrane</keyword>
<dbReference type="Proteomes" id="UP001526426">
    <property type="component" value="Unassembled WGS sequence"/>
</dbReference>
<keyword evidence="13 17" id="KW-0961">Cell wall biogenesis/degradation</keyword>
<feature type="transmembrane region" description="Helical" evidence="17">
    <location>
        <begin position="324"/>
        <end position="344"/>
    </location>
</feature>
<evidence type="ECO:0000256" key="15">
    <source>
        <dbReference type="ARBA" id="ARBA00032932"/>
    </source>
</evidence>
<evidence type="ECO:0000256" key="10">
    <source>
        <dbReference type="ARBA" id="ARBA00022989"/>
    </source>
</evidence>
<dbReference type="InterPro" id="IPR003824">
    <property type="entry name" value="UppP"/>
</dbReference>
<comment type="subcellular location">
    <subcellularLocation>
        <location evidence="1 17">Cell membrane</location>
        <topology evidence="1 17">Multi-pass membrane protein</topology>
    </subcellularLocation>
</comment>
<feature type="transmembrane region" description="Helical" evidence="17">
    <location>
        <begin position="86"/>
        <end position="105"/>
    </location>
</feature>
<evidence type="ECO:0000256" key="2">
    <source>
        <dbReference type="ARBA" id="ARBA00010621"/>
    </source>
</evidence>
<keyword evidence="7 17" id="KW-0378">Hydrolase</keyword>
<comment type="catalytic activity">
    <reaction evidence="16 17">
        <text>di-trans,octa-cis-undecaprenyl diphosphate + H2O = di-trans,octa-cis-undecaprenyl phosphate + phosphate + H(+)</text>
        <dbReference type="Rhea" id="RHEA:28094"/>
        <dbReference type="ChEBI" id="CHEBI:15377"/>
        <dbReference type="ChEBI" id="CHEBI:15378"/>
        <dbReference type="ChEBI" id="CHEBI:43474"/>
        <dbReference type="ChEBI" id="CHEBI:58405"/>
        <dbReference type="ChEBI" id="CHEBI:60392"/>
        <dbReference type="EC" id="3.6.1.27"/>
    </reaction>
</comment>
<evidence type="ECO:0000256" key="13">
    <source>
        <dbReference type="ARBA" id="ARBA00023316"/>
    </source>
</evidence>
<dbReference type="PANTHER" id="PTHR30622:SF4">
    <property type="entry name" value="UNDECAPRENYL-DIPHOSPHATASE"/>
    <property type="match status" value="1"/>
</dbReference>
<comment type="miscellaneous">
    <text evidence="17">Bacitracin is thought to be involved in the inhibition of peptidoglycan synthesis by sequestering undecaprenyl diphosphate, thereby reducing the pool of lipid carrier available.</text>
</comment>
<name>A0ABT3L9B1_9CYAN</name>
<comment type="function">
    <text evidence="17">Catalyzes the dephosphorylation of undecaprenyl diphosphate (UPP). Confers resistance to bacitracin.</text>
</comment>
<feature type="transmembrane region" description="Helical" evidence="17">
    <location>
        <begin position="186"/>
        <end position="203"/>
    </location>
</feature>
<organism evidence="18 19">
    <name type="scientific">Spirulina subsalsa FACHB-351</name>
    <dbReference type="NCBI Taxonomy" id="234711"/>
    <lineage>
        <taxon>Bacteria</taxon>
        <taxon>Bacillati</taxon>
        <taxon>Cyanobacteriota</taxon>
        <taxon>Cyanophyceae</taxon>
        <taxon>Spirulinales</taxon>
        <taxon>Spirulinaceae</taxon>
        <taxon>Spirulina</taxon>
    </lineage>
</organism>
<keyword evidence="19" id="KW-1185">Reference proteome</keyword>
<evidence type="ECO:0000256" key="4">
    <source>
        <dbReference type="ARBA" id="ARBA00021581"/>
    </source>
</evidence>
<feature type="transmembrane region" description="Helical" evidence="17">
    <location>
        <begin position="290"/>
        <end position="312"/>
    </location>
</feature>
<feature type="transmembrane region" description="Helical" evidence="17">
    <location>
        <begin position="45"/>
        <end position="65"/>
    </location>
</feature>
<gene>
    <name evidence="17" type="primary">uppP</name>
    <name evidence="18" type="ORF">K4A83_17660</name>
</gene>
<keyword evidence="12 17" id="KW-0046">Antibiotic resistance</keyword>
<evidence type="ECO:0000256" key="6">
    <source>
        <dbReference type="ARBA" id="ARBA00022692"/>
    </source>
</evidence>
<reference evidence="18 19" key="1">
    <citation type="submission" date="2021-08" db="EMBL/GenBank/DDBJ databases">
        <title>Draft genome sequence of Spirulina subsalsa with high tolerance to salinity and hype-accumulation of phycocyanin.</title>
        <authorList>
            <person name="Pei H."/>
            <person name="Jiang L."/>
        </authorList>
    </citation>
    <scope>NUCLEOTIDE SEQUENCE [LARGE SCALE GENOMIC DNA]</scope>
    <source>
        <strain evidence="18 19">FACHB-351</strain>
    </source>
</reference>
<proteinExistence type="inferred from homology"/>
<evidence type="ECO:0000313" key="19">
    <source>
        <dbReference type="Proteomes" id="UP001526426"/>
    </source>
</evidence>
<accession>A0ABT3L9B1</accession>
<dbReference type="Pfam" id="PF02673">
    <property type="entry name" value="BacA"/>
    <property type="match status" value="1"/>
</dbReference>
<comment type="caution">
    <text evidence="18">The sequence shown here is derived from an EMBL/GenBank/DDBJ whole genome shotgun (WGS) entry which is preliminary data.</text>
</comment>